<dbReference type="Gene3D" id="3.40.710.10">
    <property type="entry name" value="DD-peptidase/beta-lactamase superfamily"/>
    <property type="match status" value="1"/>
</dbReference>
<dbReference type="Proteomes" id="UP001597402">
    <property type="component" value="Unassembled WGS sequence"/>
</dbReference>
<evidence type="ECO:0000256" key="8">
    <source>
        <dbReference type="ARBA" id="ARBA00049902"/>
    </source>
</evidence>
<dbReference type="EMBL" id="JBHUHP010000015">
    <property type="protein sequence ID" value="MFD2092884.1"/>
    <property type="molecule type" value="Genomic_DNA"/>
</dbReference>
<evidence type="ECO:0000259" key="10">
    <source>
        <dbReference type="Pfam" id="PF00905"/>
    </source>
</evidence>
<comment type="caution">
    <text evidence="12">The sequence shown here is derived from an EMBL/GenBank/DDBJ whole genome shotgun (WGS) entry which is preliminary data.</text>
</comment>
<feature type="region of interest" description="Disordered" evidence="9">
    <location>
        <begin position="740"/>
        <end position="803"/>
    </location>
</feature>
<evidence type="ECO:0000256" key="2">
    <source>
        <dbReference type="ARBA" id="ARBA00022670"/>
    </source>
</evidence>
<name>A0ABW4XFB5_9ACTN</name>
<dbReference type="InterPro" id="IPR050396">
    <property type="entry name" value="Glycosyltr_51/Transpeptidase"/>
</dbReference>
<evidence type="ECO:0000256" key="4">
    <source>
        <dbReference type="ARBA" id="ARBA00022679"/>
    </source>
</evidence>
<keyword evidence="4 12" id="KW-0808">Transferase</keyword>
<evidence type="ECO:0000259" key="11">
    <source>
        <dbReference type="Pfam" id="PF00912"/>
    </source>
</evidence>
<dbReference type="InterPro" id="IPR012338">
    <property type="entry name" value="Beta-lactam/transpept-like"/>
</dbReference>
<dbReference type="Pfam" id="PF00905">
    <property type="entry name" value="Transpeptidase"/>
    <property type="match status" value="1"/>
</dbReference>
<evidence type="ECO:0000256" key="9">
    <source>
        <dbReference type="SAM" id="MobiDB-lite"/>
    </source>
</evidence>
<dbReference type="Pfam" id="PF00912">
    <property type="entry name" value="Transgly"/>
    <property type="match status" value="1"/>
</dbReference>
<gene>
    <name evidence="12" type="ORF">ACFSHS_15010</name>
</gene>
<dbReference type="EC" id="2.4.-.-" evidence="12"/>
<keyword evidence="1" id="KW-0121">Carboxypeptidase</keyword>
<dbReference type="PANTHER" id="PTHR32282">
    <property type="entry name" value="BINDING PROTEIN TRANSPEPTIDASE, PUTATIVE-RELATED"/>
    <property type="match status" value="1"/>
</dbReference>
<feature type="region of interest" description="Disordered" evidence="9">
    <location>
        <begin position="700"/>
        <end position="723"/>
    </location>
</feature>
<evidence type="ECO:0000256" key="7">
    <source>
        <dbReference type="ARBA" id="ARBA00034000"/>
    </source>
</evidence>
<feature type="compositionally biased region" description="Pro residues" evidence="9">
    <location>
        <begin position="749"/>
        <end position="764"/>
    </location>
</feature>
<keyword evidence="13" id="KW-1185">Reference proteome</keyword>
<dbReference type="InterPro" id="IPR001460">
    <property type="entry name" value="PCN-bd_Tpept"/>
</dbReference>
<dbReference type="SUPFAM" id="SSF56601">
    <property type="entry name" value="beta-lactamase/transpeptidase-like"/>
    <property type="match status" value="1"/>
</dbReference>
<proteinExistence type="predicted"/>
<accession>A0ABW4XFB5</accession>
<dbReference type="InterPro" id="IPR001264">
    <property type="entry name" value="Glyco_trans_51"/>
</dbReference>
<feature type="domain" description="Glycosyl transferase family 51" evidence="11">
    <location>
        <begin position="70"/>
        <end position="255"/>
    </location>
</feature>
<protein>
    <submittedName>
        <fullName evidence="12">Transglycosylase domain-containing protein</fullName>
        <ecNumber evidence="12">2.4.-.-</ecNumber>
    </submittedName>
</protein>
<evidence type="ECO:0000313" key="12">
    <source>
        <dbReference type="EMBL" id="MFD2092884.1"/>
    </source>
</evidence>
<dbReference type="RefSeq" id="WP_376877651.1">
    <property type="nucleotide sequence ID" value="NZ_JBHUHP010000015.1"/>
</dbReference>
<sequence>MKRRRGTFGTLCALLLSTVLAGGLLAGLLAPWIGGPALAAQQSTGFLGEPPGELTDEPPAGNTTMLAANGELITSFYRENRAPVAGEQIAEVMKHAMVAVEDARFRQHGGVDIQGTLRALVKNLAAGEVMEGGSTLTQQLVKQTLLQSTDDPAEREAAVEESMARKLREARLALALEDRYSKDELLTRYLNIVYFGQNAYGVQPAARAYFGVDASALTVPQAALLAGLVQSPSDDDPFVNPEGATIRRNQVLDRMAEQGYITPAQEAEAALAPLDLSPAPPPRRGCVEASVGPYVCDFVQTYLTQTLGISQRELETGGYVIQTTLDTELQRSGDAAVLNTLSLEDGRVATFSAVEPGTGHLLALSINRTFGFDRGDRTQESYNLNVAASRGAGSTFKVFVAAAALARGYSDQYTLTAPSPYYSRVYKKDGGPYPVRNAGTYRATLDMTTALYQSSNTYFLALEDALGSVEEPVRMAERMGLFQFDTTGLAQRTIDENNGSFTFGPDATSPLALASAYSTLAASGTQCDVLPVTGILDRHGRPLRDERGRPVLTGDNCTPEAIPPGVATTLNQMLRKDVEPGYSGQTAPRAYVPGHQIAGKTGTTQNSLSVAFVGYTPEITASVMVFNPKEAEDVGGFGGGKGATIWRDAMAPILQARGSSDFPPADPTVANGNTRPVPGCTSVSDCVRVLAAAGFQSTTVRVGSDRPDGALVGTSPGRGGRAVPGQVVSILVSNGADYVEPAPETEVPLPAPSDPPAPPEPSDPSDPSDPATPVEPATPSLPQSLPGLPWPEERPDGLPLPAG</sequence>
<evidence type="ECO:0000256" key="5">
    <source>
        <dbReference type="ARBA" id="ARBA00022801"/>
    </source>
</evidence>
<reference evidence="13" key="1">
    <citation type="journal article" date="2019" name="Int. J. Syst. Evol. Microbiol.">
        <title>The Global Catalogue of Microorganisms (GCM) 10K type strain sequencing project: providing services to taxonomists for standard genome sequencing and annotation.</title>
        <authorList>
            <consortium name="The Broad Institute Genomics Platform"/>
            <consortium name="The Broad Institute Genome Sequencing Center for Infectious Disease"/>
            <person name="Wu L."/>
            <person name="Ma J."/>
        </authorList>
    </citation>
    <scope>NUCLEOTIDE SEQUENCE [LARGE SCALE GENOMIC DNA]</scope>
    <source>
        <strain evidence="13">JCM 3338</strain>
    </source>
</reference>
<dbReference type="Gene3D" id="1.10.3810.10">
    <property type="entry name" value="Biosynthetic peptidoglycan transglycosylase-like"/>
    <property type="match status" value="1"/>
</dbReference>
<evidence type="ECO:0000313" key="13">
    <source>
        <dbReference type="Proteomes" id="UP001597402"/>
    </source>
</evidence>
<dbReference type="PANTHER" id="PTHR32282:SF33">
    <property type="entry name" value="PEPTIDOGLYCAN GLYCOSYLTRANSFERASE"/>
    <property type="match status" value="1"/>
</dbReference>
<dbReference type="InterPro" id="IPR023346">
    <property type="entry name" value="Lysozyme-like_dom_sf"/>
</dbReference>
<dbReference type="SUPFAM" id="SSF53955">
    <property type="entry name" value="Lysozyme-like"/>
    <property type="match status" value="1"/>
</dbReference>
<feature type="domain" description="Penicillin-binding protein transpeptidase" evidence="10">
    <location>
        <begin position="350"/>
        <end position="650"/>
    </location>
</feature>
<evidence type="ECO:0000256" key="6">
    <source>
        <dbReference type="ARBA" id="ARBA00023268"/>
    </source>
</evidence>
<keyword evidence="5" id="KW-0378">Hydrolase</keyword>
<evidence type="ECO:0000256" key="1">
    <source>
        <dbReference type="ARBA" id="ARBA00022645"/>
    </source>
</evidence>
<evidence type="ECO:0000256" key="3">
    <source>
        <dbReference type="ARBA" id="ARBA00022676"/>
    </source>
</evidence>
<dbReference type="GO" id="GO:0016757">
    <property type="term" value="F:glycosyltransferase activity"/>
    <property type="evidence" value="ECO:0007669"/>
    <property type="project" value="UniProtKB-KW"/>
</dbReference>
<keyword evidence="2" id="KW-0645">Protease</keyword>
<keyword evidence="3 12" id="KW-0328">Glycosyltransferase</keyword>
<dbReference type="Gene3D" id="3.30.10.20">
    <property type="match status" value="1"/>
</dbReference>
<organism evidence="12 13">
    <name type="scientific">Blastococcus deserti</name>
    <dbReference type="NCBI Taxonomy" id="2259033"/>
    <lineage>
        <taxon>Bacteria</taxon>
        <taxon>Bacillati</taxon>
        <taxon>Actinomycetota</taxon>
        <taxon>Actinomycetes</taxon>
        <taxon>Geodermatophilales</taxon>
        <taxon>Geodermatophilaceae</taxon>
        <taxon>Blastococcus</taxon>
    </lineage>
</organism>
<keyword evidence="6" id="KW-0511">Multifunctional enzyme</keyword>
<dbReference type="InterPro" id="IPR036950">
    <property type="entry name" value="PBP_transglycosylase"/>
</dbReference>
<comment type="catalytic activity">
    <reaction evidence="8">
        <text>[GlcNAc-(1-&gt;4)-Mur2Ac(oyl-L-Ala-gamma-D-Glu-L-Lys-D-Ala-D-Ala)](n)-di-trans,octa-cis-undecaprenyl diphosphate + beta-D-GlcNAc-(1-&gt;4)-Mur2Ac(oyl-L-Ala-gamma-D-Glu-L-Lys-D-Ala-D-Ala)-di-trans,octa-cis-undecaprenyl diphosphate = [GlcNAc-(1-&gt;4)-Mur2Ac(oyl-L-Ala-gamma-D-Glu-L-Lys-D-Ala-D-Ala)](n+1)-di-trans,octa-cis-undecaprenyl diphosphate + di-trans,octa-cis-undecaprenyl diphosphate + H(+)</text>
        <dbReference type="Rhea" id="RHEA:23708"/>
        <dbReference type="Rhea" id="RHEA-COMP:9602"/>
        <dbReference type="Rhea" id="RHEA-COMP:9603"/>
        <dbReference type="ChEBI" id="CHEBI:15378"/>
        <dbReference type="ChEBI" id="CHEBI:58405"/>
        <dbReference type="ChEBI" id="CHEBI:60033"/>
        <dbReference type="ChEBI" id="CHEBI:78435"/>
        <dbReference type="EC" id="2.4.99.28"/>
    </reaction>
</comment>
<comment type="catalytic activity">
    <reaction evidence="7">
        <text>Preferential cleavage: (Ac)2-L-Lys-D-Ala-|-D-Ala. Also transpeptidation of peptidyl-alanyl moieties that are N-acyl substituents of D-alanine.</text>
        <dbReference type="EC" id="3.4.16.4"/>
    </reaction>
</comment>